<name>A0A0A9A7I9_ARUDO</name>
<dbReference type="AlphaFoldDB" id="A0A0A9A7I9"/>
<dbReference type="EMBL" id="GBRH01250849">
    <property type="protein sequence ID" value="JAD47046.1"/>
    <property type="molecule type" value="Transcribed_RNA"/>
</dbReference>
<proteinExistence type="predicted"/>
<sequence>MSKERKKKNKRNRLLL</sequence>
<evidence type="ECO:0000313" key="1">
    <source>
        <dbReference type="EMBL" id="JAD47046.1"/>
    </source>
</evidence>
<accession>A0A0A9A7I9</accession>
<reference evidence="1" key="2">
    <citation type="journal article" date="2015" name="Data Brief">
        <title>Shoot transcriptome of the giant reed, Arundo donax.</title>
        <authorList>
            <person name="Barrero R.A."/>
            <person name="Guerrero F.D."/>
            <person name="Moolhuijzen P."/>
            <person name="Goolsby J.A."/>
            <person name="Tidwell J."/>
            <person name="Bellgard S.E."/>
            <person name="Bellgard M.I."/>
        </authorList>
    </citation>
    <scope>NUCLEOTIDE SEQUENCE</scope>
    <source>
        <tissue evidence="1">Shoot tissue taken approximately 20 cm above the soil surface</tissue>
    </source>
</reference>
<reference evidence="1" key="1">
    <citation type="submission" date="2014-09" db="EMBL/GenBank/DDBJ databases">
        <authorList>
            <person name="Magalhaes I.L.F."/>
            <person name="Oliveira U."/>
            <person name="Santos F.R."/>
            <person name="Vidigal T.H.D.A."/>
            <person name="Brescovit A.D."/>
            <person name="Santos A.J."/>
        </authorList>
    </citation>
    <scope>NUCLEOTIDE SEQUENCE</scope>
    <source>
        <tissue evidence="1">Shoot tissue taken approximately 20 cm above the soil surface</tissue>
    </source>
</reference>
<organism evidence="1">
    <name type="scientific">Arundo donax</name>
    <name type="common">Giant reed</name>
    <name type="synonym">Donax arundinaceus</name>
    <dbReference type="NCBI Taxonomy" id="35708"/>
    <lineage>
        <taxon>Eukaryota</taxon>
        <taxon>Viridiplantae</taxon>
        <taxon>Streptophyta</taxon>
        <taxon>Embryophyta</taxon>
        <taxon>Tracheophyta</taxon>
        <taxon>Spermatophyta</taxon>
        <taxon>Magnoliopsida</taxon>
        <taxon>Liliopsida</taxon>
        <taxon>Poales</taxon>
        <taxon>Poaceae</taxon>
        <taxon>PACMAD clade</taxon>
        <taxon>Arundinoideae</taxon>
        <taxon>Arundineae</taxon>
        <taxon>Arundo</taxon>
    </lineage>
</organism>
<protein>
    <submittedName>
        <fullName evidence="1">Uncharacterized protein</fullName>
    </submittedName>
</protein>